<dbReference type="Pfam" id="PF03129">
    <property type="entry name" value="HGTP_anticodon"/>
    <property type="match status" value="1"/>
</dbReference>
<dbReference type="Gene3D" id="3.40.50.800">
    <property type="entry name" value="Anticodon-binding domain"/>
    <property type="match status" value="1"/>
</dbReference>
<dbReference type="GO" id="GO:0006435">
    <property type="term" value="P:threonyl-tRNA aminoacylation"/>
    <property type="evidence" value="ECO:0007669"/>
    <property type="project" value="UniProtKB-UniRule"/>
</dbReference>
<evidence type="ECO:0000256" key="10">
    <source>
        <dbReference type="ARBA" id="ARBA00022917"/>
    </source>
</evidence>
<dbReference type="CDD" id="cd01667">
    <property type="entry name" value="TGS_ThrRS"/>
    <property type="match status" value="1"/>
</dbReference>
<keyword evidence="7 13" id="KW-0862">Zinc</keyword>
<evidence type="ECO:0000256" key="3">
    <source>
        <dbReference type="ARBA" id="ARBA00022555"/>
    </source>
</evidence>
<dbReference type="PANTHER" id="PTHR11451:SF44">
    <property type="entry name" value="THREONINE--TRNA LIGASE, CHLOROPLASTIC_MITOCHONDRIAL 2"/>
    <property type="match status" value="1"/>
</dbReference>
<dbReference type="FunFam" id="3.30.980.10:FF:000005">
    <property type="entry name" value="Threonyl-tRNA synthetase, mitochondrial"/>
    <property type="match status" value="1"/>
</dbReference>
<dbReference type="AlphaFoldDB" id="A0A2W7IT68"/>
<comment type="caution">
    <text evidence="16">The sequence shown here is derived from an EMBL/GenBank/DDBJ whole genome shotgun (WGS) entry which is preliminary data.</text>
</comment>
<dbReference type="Gene3D" id="3.10.20.30">
    <property type="match status" value="1"/>
</dbReference>
<proteinExistence type="inferred from homology"/>
<dbReference type="OrthoDB" id="9802304at2"/>
<dbReference type="InterPro" id="IPR045864">
    <property type="entry name" value="aa-tRNA-synth_II/BPL/LPL"/>
</dbReference>
<keyword evidence="5 13" id="KW-0479">Metal-binding</keyword>
<dbReference type="InterPro" id="IPR036621">
    <property type="entry name" value="Anticodon-bd_dom_sf"/>
</dbReference>
<dbReference type="InterPro" id="IPR006195">
    <property type="entry name" value="aa-tRNA-synth_II"/>
</dbReference>
<dbReference type="Proteomes" id="UP000249688">
    <property type="component" value="Unassembled WGS sequence"/>
</dbReference>
<keyword evidence="8 13" id="KW-0067">ATP-binding</keyword>
<dbReference type="SUPFAM" id="SSF81271">
    <property type="entry name" value="TGS-like"/>
    <property type="match status" value="1"/>
</dbReference>
<dbReference type="GO" id="GO:0000049">
    <property type="term" value="F:tRNA binding"/>
    <property type="evidence" value="ECO:0007669"/>
    <property type="project" value="UniProtKB-KW"/>
</dbReference>
<dbReference type="GO" id="GO:0046872">
    <property type="term" value="F:metal ion binding"/>
    <property type="evidence" value="ECO:0007669"/>
    <property type="project" value="UniProtKB-KW"/>
</dbReference>
<dbReference type="GO" id="GO:0005737">
    <property type="term" value="C:cytoplasm"/>
    <property type="evidence" value="ECO:0007669"/>
    <property type="project" value="UniProtKB-SubCell"/>
</dbReference>
<comment type="catalytic activity">
    <reaction evidence="12 13">
        <text>tRNA(Thr) + L-threonine + ATP = L-threonyl-tRNA(Thr) + AMP + diphosphate + H(+)</text>
        <dbReference type="Rhea" id="RHEA:24624"/>
        <dbReference type="Rhea" id="RHEA-COMP:9670"/>
        <dbReference type="Rhea" id="RHEA-COMP:9704"/>
        <dbReference type="ChEBI" id="CHEBI:15378"/>
        <dbReference type="ChEBI" id="CHEBI:30616"/>
        <dbReference type="ChEBI" id="CHEBI:33019"/>
        <dbReference type="ChEBI" id="CHEBI:57926"/>
        <dbReference type="ChEBI" id="CHEBI:78442"/>
        <dbReference type="ChEBI" id="CHEBI:78534"/>
        <dbReference type="ChEBI" id="CHEBI:456215"/>
        <dbReference type="EC" id="6.1.1.3"/>
    </reaction>
</comment>
<evidence type="ECO:0000256" key="9">
    <source>
        <dbReference type="ARBA" id="ARBA00022884"/>
    </source>
</evidence>
<dbReference type="InterPro" id="IPR012676">
    <property type="entry name" value="TGS-like"/>
</dbReference>
<evidence type="ECO:0000259" key="14">
    <source>
        <dbReference type="PROSITE" id="PS50862"/>
    </source>
</evidence>
<comment type="subcellular location">
    <subcellularLocation>
        <location evidence="13">Cytoplasm</location>
    </subcellularLocation>
</comment>
<dbReference type="FunFam" id="3.30.54.20:FF:000002">
    <property type="entry name" value="Threonine--tRNA ligase"/>
    <property type="match status" value="1"/>
</dbReference>
<dbReference type="Gene3D" id="3.30.980.10">
    <property type="entry name" value="Threonyl-trna Synthetase, Chain A, domain 2"/>
    <property type="match status" value="1"/>
</dbReference>
<protein>
    <recommendedName>
        <fullName evidence="13">Threonine--tRNA ligase</fullName>
        <ecNumber evidence="13">6.1.1.3</ecNumber>
    </recommendedName>
    <alternativeName>
        <fullName evidence="13">Threonyl-tRNA synthetase</fullName>
        <shortName evidence="13">ThrRS</shortName>
    </alternativeName>
</protein>
<dbReference type="CDD" id="cd00771">
    <property type="entry name" value="ThrRS_core"/>
    <property type="match status" value="1"/>
</dbReference>
<name>A0A2W7IT68_9PROT</name>
<reference evidence="16 17" key="1">
    <citation type="submission" date="2018-06" db="EMBL/GenBank/DDBJ databases">
        <title>Genomic Encyclopedia of Archaeal and Bacterial Type Strains, Phase II (KMG-II): from individual species to whole genera.</title>
        <authorList>
            <person name="Goeker M."/>
        </authorList>
    </citation>
    <scope>NUCLEOTIDE SEQUENCE [LARGE SCALE GENOMIC DNA]</scope>
    <source>
        <strain evidence="16 17">DSM 24525</strain>
    </source>
</reference>
<evidence type="ECO:0000259" key="15">
    <source>
        <dbReference type="PROSITE" id="PS51880"/>
    </source>
</evidence>
<comment type="similarity">
    <text evidence="1 13">Belongs to the class-II aminoacyl-tRNA synthetase family.</text>
</comment>
<keyword evidence="4 13" id="KW-0436">Ligase</keyword>
<dbReference type="Pfam" id="PF02824">
    <property type="entry name" value="TGS"/>
    <property type="match status" value="1"/>
</dbReference>
<evidence type="ECO:0000313" key="16">
    <source>
        <dbReference type="EMBL" id="PZW49063.1"/>
    </source>
</evidence>
<evidence type="ECO:0000256" key="11">
    <source>
        <dbReference type="ARBA" id="ARBA00023146"/>
    </source>
</evidence>
<dbReference type="EC" id="6.1.1.3" evidence="13"/>
<dbReference type="FunFam" id="3.30.930.10:FF:000002">
    <property type="entry name" value="Threonine--tRNA ligase"/>
    <property type="match status" value="1"/>
</dbReference>
<evidence type="ECO:0000256" key="13">
    <source>
        <dbReference type="HAMAP-Rule" id="MF_00184"/>
    </source>
</evidence>
<dbReference type="EMBL" id="QKYU01000003">
    <property type="protein sequence ID" value="PZW49063.1"/>
    <property type="molecule type" value="Genomic_DNA"/>
</dbReference>
<dbReference type="InterPro" id="IPR002320">
    <property type="entry name" value="Thr-tRNA-ligase_IIa"/>
</dbReference>
<dbReference type="SUPFAM" id="SSF52954">
    <property type="entry name" value="Class II aaRS ABD-related"/>
    <property type="match status" value="1"/>
</dbReference>
<dbReference type="Gene3D" id="3.30.930.10">
    <property type="entry name" value="Bira Bifunctional Protein, Domain 2"/>
    <property type="match status" value="1"/>
</dbReference>
<dbReference type="InterPro" id="IPR002314">
    <property type="entry name" value="aa-tRNA-synt_IIb"/>
</dbReference>
<evidence type="ECO:0000256" key="5">
    <source>
        <dbReference type="ARBA" id="ARBA00022723"/>
    </source>
</evidence>
<dbReference type="NCBIfam" id="TIGR00418">
    <property type="entry name" value="thrS"/>
    <property type="match status" value="1"/>
</dbReference>
<dbReference type="InterPro" id="IPR012675">
    <property type="entry name" value="Beta-grasp_dom_sf"/>
</dbReference>
<keyword evidence="9 13" id="KW-0694">RNA-binding</keyword>
<feature type="binding site" evidence="13">
    <location>
        <position position="339"/>
    </location>
    <ligand>
        <name>Zn(2+)</name>
        <dbReference type="ChEBI" id="CHEBI:29105"/>
        <note>catalytic</note>
    </ligand>
</feature>
<keyword evidence="11 13" id="KW-0030">Aminoacyl-tRNA synthetase</keyword>
<evidence type="ECO:0000256" key="1">
    <source>
        <dbReference type="ARBA" id="ARBA00008226"/>
    </source>
</evidence>
<keyword evidence="17" id="KW-1185">Reference proteome</keyword>
<dbReference type="Pfam" id="PF07973">
    <property type="entry name" value="tRNA_SAD"/>
    <property type="match status" value="1"/>
</dbReference>
<keyword evidence="2 13" id="KW-0963">Cytoplasm</keyword>
<keyword evidence="10 13" id="KW-0648">Protein biosynthesis</keyword>
<evidence type="ECO:0000256" key="7">
    <source>
        <dbReference type="ARBA" id="ARBA00022833"/>
    </source>
</evidence>
<feature type="binding site" evidence="13">
    <location>
        <position position="516"/>
    </location>
    <ligand>
        <name>Zn(2+)</name>
        <dbReference type="ChEBI" id="CHEBI:29105"/>
        <note>catalytic</note>
    </ligand>
</feature>
<dbReference type="SUPFAM" id="SSF55681">
    <property type="entry name" value="Class II aaRS and biotin synthetases"/>
    <property type="match status" value="1"/>
</dbReference>
<comment type="subunit">
    <text evidence="13">Homodimer.</text>
</comment>
<dbReference type="PROSITE" id="PS51880">
    <property type="entry name" value="TGS"/>
    <property type="match status" value="1"/>
</dbReference>
<keyword evidence="3 13" id="KW-0820">tRNA-binding</keyword>
<comment type="cofactor">
    <cofactor evidence="13">
        <name>Zn(2+)</name>
        <dbReference type="ChEBI" id="CHEBI:29105"/>
    </cofactor>
    <text evidence="13">Binds 1 zinc ion per subunit.</text>
</comment>
<evidence type="ECO:0000256" key="12">
    <source>
        <dbReference type="ARBA" id="ARBA00049515"/>
    </source>
</evidence>
<dbReference type="PANTHER" id="PTHR11451">
    <property type="entry name" value="THREONINE-TRNA LIGASE"/>
    <property type="match status" value="1"/>
</dbReference>
<evidence type="ECO:0000256" key="4">
    <source>
        <dbReference type="ARBA" id="ARBA00022598"/>
    </source>
</evidence>
<dbReference type="InterPro" id="IPR018163">
    <property type="entry name" value="Thr/Ala-tRNA-synth_IIc_edit"/>
</dbReference>
<feature type="binding site" evidence="13">
    <location>
        <position position="390"/>
    </location>
    <ligand>
        <name>Zn(2+)</name>
        <dbReference type="ChEBI" id="CHEBI:29105"/>
        <note>catalytic</note>
    </ligand>
</feature>
<dbReference type="FunFam" id="3.10.20.30:FF:000005">
    <property type="entry name" value="Threonine--tRNA ligase"/>
    <property type="match status" value="1"/>
</dbReference>
<dbReference type="PRINTS" id="PR01047">
    <property type="entry name" value="TRNASYNTHTHR"/>
</dbReference>
<dbReference type="PROSITE" id="PS50862">
    <property type="entry name" value="AA_TRNA_LIGASE_II"/>
    <property type="match status" value="1"/>
</dbReference>
<dbReference type="HAMAP" id="MF_00184">
    <property type="entry name" value="Thr_tRNA_synth"/>
    <property type="match status" value="1"/>
</dbReference>
<organism evidence="16 17">
    <name type="scientific">Humitalea rosea</name>
    <dbReference type="NCBI Taxonomy" id="990373"/>
    <lineage>
        <taxon>Bacteria</taxon>
        <taxon>Pseudomonadati</taxon>
        <taxon>Pseudomonadota</taxon>
        <taxon>Alphaproteobacteria</taxon>
        <taxon>Acetobacterales</taxon>
        <taxon>Roseomonadaceae</taxon>
        <taxon>Humitalea</taxon>
    </lineage>
</organism>
<evidence type="ECO:0000256" key="6">
    <source>
        <dbReference type="ARBA" id="ARBA00022741"/>
    </source>
</evidence>
<comment type="caution">
    <text evidence="13">Lacks conserved residue(s) required for the propagation of feature annotation.</text>
</comment>
<evidence type="ECO:0000313" key="17">
    <source>
        <dbReference type="Proteomes" id="UP000249688"/>
    </source>
</evidence>
<dbReference type="RefSeq" id="WP_111396775.1">
    <property type="nucleotide sequence ID" value="NZ_QKYU01000003.1"/>
</dbReference>
<dbReference type="InterPro" id="IPR033728">
    <property type="entry name" value="ThrRS_core"/>
</dbReference>
<dbReference type="SMART" id="SM00863">
    <property type="entry name" value="tRNA_SAD"/>
    <property type="match status" value="1"/>
</dbReference>
<dbReference type="GO" id="GO:0004829">
    <property type="term" value="F:threonine-tRNA ligase activity"/>
    <property type="evidence" value="ECO:0007669"/>
    <property type="project" value="UniProtKB-UniRule"/>
</dbReference>
<sequence length="646" mass="72625">MLAITLPDGSVRQFDGPVTGTTIAASIGPGLAKAALAMEVDGLARDLSQVIDADAAVRFITRRDPEALGMIRHDVAHVLAEAVQALYPGTQVTIGPAIENGFYYDFARNEPFTPADFPAIEAKMREIIARNEPFVREEWPRHEAIAFFRERGERYKAELIQDLPAGVPISIYRQGEWLDLCRGPHMRGTGDVGSAFKLTRVAGAYWRGDHRNAMLSRIYGTAWRDQKELDAYQLQVEEAEKRDHRKIGLHTGLFHLQDEAVGSVFWHPKGWKLYRTVEDYMRRRLDASGYAEVKTPQLVDRRLWEASGHWEKYREHMFLARVEDEAEHERVMALKPMNCPCHVQIFNQGIRSYRDLPMRMAEFGACHRYEPSGALHGIMRVRAFTQDDAHIFCTEAQIADETVAFVDLLSSIYRDLGFDSFVVKFSDRPASRAGSDAVWDQAEGALKEACAAARVGYEMNPGEGAFYGPKLEFVLRDAIGRDWQCGTLQVDFVLPERLDALYTAEDGSRRRPVMLHRAILGSFERFLGILIEQYAGRFPLWLAPVPVVVATITEEAAAYALEVVAALRAAGIAANADVRNEKINRKVVDHIEQRIPVLAVIGKREAEERKLVLRRLPGREQETLPLAEAIALLAAEATPPDLRRPA</sequence>
<evidence type="ECO:0000256" key="2">
    <source>
        <dbReference type="ARBA" id="ARBA00022490"/>
    </source>
</evidence>
<dbReference type="GO" id="GO:0005524">
    <property type="term" value="F:ATP binding"/>
    <property type="evidence" value="ECO:0007669"/>
    <property type="project" value="UniProtKB-UniRule"/>
</dbReference>
<feature type="domain" description="Aminoacyl-transfer RNA synthetases class-II family profile" evidence="14">
    <location>
        <begin position="262"/>
        <end position="539"/>
    </location>
</feature>
<dbReference type="Gene3D" id="3.30.54.20">
    <property type="match status" value="1"/>
</dbReference>
<dbReference type="SUPFAM" id="SSF55186">
    <property type="entry name" value="ThrRS/AlaRS common domain"/>
    <property type="match status" value="1"/>
</dbReference>
<evidence type="ECO:0000256" key="8">
    <source>
        <dbReference type="ARBA" id="ARBA00022840"/>
    </source>
</evidence>
<dbReference type="InterPro" id="IPR004154">
    <property type="entry name" value="Anticodon-bd"/>
</dbReference>
<keyword evidence="6 13" id="KW-0547">Nucleotide-binding</keyword>
<feature type="domain" description="TGS" evidence="15">
    <location>
        <begin position="1"/>
        <end position="61"/>
    </location>
</feature>
<dbReference type="InterPro" id="IPR012947">
    <property type="entry name" value="tRNA_SAD"/>
</dbReference>
<dbReference type="InterPro" id="IPR004095">
    <property type="entry name" value="TGS"/>
</dbReference>
<dbReference type="Pfam" id="PF00587">
    <property type="entry name" value="tRNA-synt_2b"/>
    <property type="match status" value="1"/>
</dbReference>
<gene>
    <name evidence="13" type="primary">thrS</name>
    <name evidence="16" type="ORF">C8P66_10388</name>
</gene>
<accession>A0A2W7IT68</accession>